<name>A0A2M9ZEB2_9LEPT</name>
<proteinExistence type="inferred from homology"/>
<protein>
    <submittedName>
        <fullName evidence="3">Amine oxidase</fullName>
    </submittedName>
</protein>
<dbReference type="Gene3D" id="3.50.50.60">
    <property type="entry name" value="FAD/NAD(P)-binding domain"/>
    <property type="match status" value="1"/>
</dbReference>
<evidence type="ECO:0000313" key="4">
    <source>
        <dbReference type="Proteomes" id="UP000231912"/>
    </source>
</evidence>
<dbReference type="AlphaFoldDB" id="A0A2M9ZEB2"/>
<dbReference type="Proteomes" id="UP000231912">
    <property type="component" value="Unassembled WGS sequence"/>
</dbReference>
<dbReference type="Pfam" id="PF01593">
    <property type="entry name" value="Amino_oxidase"/>
    <property type="match status" value="1"/>
</dbReference>
<dbReference type="RefSeq" id="WP_100757355.1">
    <property type="nucleotide sequence ID" value="NZ_NPDT01000001.1"/>
</dbReference>
<accession>A0A2M9ZEB2</accession>
<sequence length="447" mass="48509">MKISRSTFLKAGILTAASVWGAKSGRLFPQTPAASGKRVIVLGGGIAGLYSAYLLGKTGSKVVLIEATDRVGGRIRSVADPSGHVMDLGAEWISSEDKTVKSLVRELGLKLQSAPLQPDLFSGTYKKAGTWDISPKSQEILSKLVSQNSKLNTAQQQGLDRISFYNYLIYQGVSPEDLSLLGYRLSLHYGDSIRVLSAQKVLGDLNQFPQRNARVEGGMESIAKNLVLNIENTEFVFSDPVLSVDQDAAGVTVTTASGRKFSGATCICTLPTNQLSAVKWNPDLDKEKLLAALRVRYSQIFKLFLVVKEAPWESSPFAVHSDAAAQFIYDASTKADVSDKVLGVIANGDRYSVFESSNQDQKIDYVRLTLGRLGLKKELQIQRLYSTEPSKDYVPNGIATFPPGSFGSEINLRKPFDRIFFAGEHTGEITGTVEAALSSAIKAVNLV</sequence>
<dbReference type="GO" id="GO:0016491">
    <property type="term" value="F:oxidoreductase activity"/>
    <property type="evidence" value="ECO:0007669"/>
    <property type="project" value="InterPro"/>
</dbReference>
<dbReference type="InterPro" id="IPR036188">
    <property type="entry name" value="FAD/NAD-bd_sf"/>
</dbReference>
<evidence type="ECO:0000313" key="3">
    <source>
        <dbReference type="EMBL" id="PJZ66759.1"/>
    </source>
</evidence>
<gene>
    <name evidence="3" type="ORF">CH371_01245</name>
</gene>
<comment type="similarity">
    <text evidence="1">Belongs to the flavin monoamine oxidase family.</text>
</comment>
<evidence type="ECO:0000256" key="1">
    <source>
        <dbReference type="ARBA" id="ARBA00005995"/>
    </source>
</evidence>
<comment type="caution">
    <text evidence="3">The sequence shown here is derived from an EMBL/GenBank/DDBJ whole genome shotgun (WGS) entry which is preliminary data.</text>
</comment>
<dbReference type="EMBL" id="NPDT01000001">
    <property type="protein sequence ID" value="PJZ66759.1"/>
    <property type="molecule type" value="Genomic_DNA"/>
</dbReference>
<feature type="domain" description="Amine oxidase" evidence="2">
    <location>
        <begin position="46"/>
        <end position="446"/>
    </location>
</feature>
<organism evidence="3 4">
    <name type="scientific">Leptospira wolffii</name>
    <dbReference type="NCBI Taxonomy" id="409998"/>
    <lineage>
        <taxon>Bacteria</taxon>
        <taxon>Pseudomonadati</taxon>
        <taxon>Spirochaetota</taxon>
        <taxon>Spirochaetia</taxon>
        <taxon>Leptospirales</taxon>
        <taxon>Leptospiraceae</taxon>
        <taxon>Leptospira</taxon>
    </lineage>
</organism>
<dbReference type="SUPFAM" id="SSF51905">
    <property type="entry name" value="FAD/NAD(P)-binding domain"/>
    <property type="match status" value="1"/>
</dbReference>
<reference evidence="3 4" key="1">
    <citation type="submission" date="2017-07" db="EMBL/GenBank/DDBJ databases">
        <title>Leptospira spp. isolated from tropical soils.</title>
        <authorList>
            <person name="Thibeaux R."/>
            <person name="Iraola G."/>
            <person name="Ferres I."/>
            <person name="Bierque E."/>
            <person name="Girault D."/>
            <person name="Soupe-Gilbert M.-E."/>
            <person name="Picardeau M."/>
            <person name="Goarant C."/>
        </authorList>
    </citation>
    <scope>NUCLEOTIDE SEQUENCE [LARGE SCALE GENOMIC DNA]</scope>
    <source>
        <strain evidence="3 4">FH2-C-A2</strain>
    </source>
</reference>
<dbReference type="InterPro" id="IPR002937">
    <property type="entry name" value="Amino_oxidase"/>
</dbReference>
<evidence type="ECO:0000259" key="2">
    <source>
        <dbReference type="Pfam" id="PF01593"/>
    </source>
</evidence>
<dbReference type="PANTHER" id="PTHR43563">
    <property type="entry name" value="AMINE OXIDASE"/>
    <property type="match status" value="1"/>
</dbReference>
<dbReference type="InterPro" id="IPR050703">
    <property type="entry name" value="Flavin_MAO"/>
</dbReference>
<dbReference type="PANTHER" id="PTHR43563:SF1">
    <property type="entry name" value="AMINE OXIDASE [FLAVIN-CONTAINING] B"/>
    <property type="match status" value="1"/>
</dbReference>